<proteinExistence type="predicted"/>
<feature type="transmembrane region" description="Helical" evidence="1">
    <location>
        <begin position="20"/>
        <end position="38"/>
    </location>
</feature>
<evidence type="ECO:0000313" key="2">
    <source>
        <dbReference type="EMBL" id="MBO3083339.1"/>
    </source>
</evidence>
<evidence type="ECO:0000313" key="3">
    <source>
        <dbReference type="Proteomes" id="UP000678317"/>
    </source>
</evidence>
<keyword evidence="3" id="KW-1185">Reference proteome</keyword>
<gene>
    <name evidence="2" type="ORF">J4035_01700</name>
</gene>
<comment type="caution">
    <text evidence="2">The sequence shown here is derived from an EMBL/GenBank/DDBJ whole genome shotgun (WGS) entry which is preliminary data.</text>
</comment>
<keyword evidence="1" id="KW-1133">Transmembrane helix</keyword>
<feature type="transmembrane region" description="Helical" evidence="1">
    <location>
        <begin position="50"/>
        <end position="71"/>
    </location>
</feature>
<protein>
    <submittedName>
        <fullName evidence="2">Uncharacterized protein</fullName>
    </submittedName>
</protein>
<organism evidence="2 3">
    <name type="scientific">Cellulomonas fengjieae</name>
    <dbReference type="NCBI Taxonomy" id="2819978"/>
    <lineage>
        <taxon>Bacteria</taxon>
        <taxon>Bacillati</taxon>
        <taxon>Actinomycetota</taxon>
        <taxon>Actinomycetes</taxon>
        <taxon>Micrococcales</taxon>
        <taxon>Cellulomonadaceae</taxon>
        <taxon>Cellulomonas</taxon>
    </lineage>
</organism>
<reference evidence="2 3" key="1">
    <citation type="submission" date="2021-03" db="EMBL/GenBank/DDBJ databases">
        <title>novel species in genus Cellulomonas.</title>
        <authorList>
            <person name="Zhang G."/>
        </authorList>
    </citation>
    <scope>NUCLEOTIDE SEQUENCE [LARGE SCALE GENOMIC DNA]</scope>
    <source>
        <strain evidence="3">zg-ZUI188</strain>
    </source>
</reference>
<dbReference type="EMBL" id="JAGFBM010000001">
    <property type="protein sequence ID" value="MBO3083339.1"/>
    <property type="molecule type" value="Genomic_DNA"/>
</dbReference>
<sequence length="306" mass="34670">MSERLTVHRRLRAYRLHHNLYVLVLLVLGMAGAVVAYGRTHDQDGFLPELALAIATSLLASVLVLLSETYVKFKEHTNDIFLEGIEKLGISNLHFQKGELLGGLMDRCEHTFWASGYRLILTRGLVPQIESLARRGVTCRLLVSPPWFEAYRSVYGEQERVMQNYFAVLDAFARGAEQGLPTCEVRFTDKPLFSDTYKVDSQLVTGPYMHNRDPVHGRITANDFFTYELHRHSRLYELVNGEYETLWSDAGEVLDWDRYRAASAGARARDLNDQQLQDVLRQACAPLSPATDAADEVPQRLAALGR</sequence>
<name>A0ABS3SCV2_9CELL</name>
<accession>A0ABS3SCV2</accession>
<keyword evidence="1" id="KW-0472">Membrane</keyword>
<dbReference type="Proteomes" id="UP000678317">
    <property type="component" value="Unassembled WGS sequence"/>
</dbReference>
<evidence type="ECO:0000256" key="1">
    <source>
        <dbReference type="SAM" id="Phobius"/>
    </source>
</evidence>
<dbReference type="RefSeq" id="WP_208288276.1">
    <property type="nucleotide sequence ID" value="NZ_CP074404.1"/>
</dbReference>
<keyword evidence="1" id="KW-0812">Transmembrane</keyword>